<organism evidence="2 3">
    <name type="scientific">Amylocarpus encephaloides</name>
    <dbReference type="NCBI Taxonomy" id="45428"/>
    <lineage>
        <taxon>Eukaryota</taxon>
        <taxon>Fungi</taxon>
        <taxon>Dikarya</taxon>
        <taxon>Ascomycota</taxon>
        <taxon>Pezizomycotina</taxon>
        <taxon>Leotiomycetes</taxon>
        <taxon>Helotiales</taxon>
        <taxon>Helotiales incertae sedis</taxon>
        <taxon>Amylocarpus</taxon>
    </lineage>
</organism>
<evidence type="ECO:0000313" key="3">
    <source>
        <dbReference type="Proteomes" id="UP000824998"/>
    </source>
</evidence>
<dbReference type="Pfam" id="PF06985">
    <property type="entry name" value="HET"/>
    <property type="match status" value="1"/>
</dbReference>
<evidence type="ECO:0000313" key="2">
    <source>
        <dbReference type="EMBL" id="KAG9232006.1"/>
    </source>
</evidence>
<accession>A0A9P8C4G7</accession>
<dbReference type="OrthoDB" id="3557394at2759"/>
<name>A0A9P8C4G7_9HELO</name>
<dbReference type="PANTHER" id="PTHR24148:SF64">
    <property type="entry name" value="HETEROKARYON INCOMPATIBILITY DOMAIN-CONTAINING PROTEIN"/>
    <property type="match status" value="1"/>
</dbReference>
<dbReference type="Proteomes" id="UP000824998">
    <property type="component" value="Unassembled WGS sequence"/>
</dbReference>
<dbReference type="AlphaFoldDB" id="A0A9P8C4G7"/>
<feature type="domain" description="Heterokaryon incompatibility" evidence="1">
    <location>
        <begin position="89"/>
        <end position="235"/>
    </location>
</feature>
<dbReference type="EMBL" id="MU251570">
    <property type="protein sequence ID" value="KAG9232006.1"/>
    <property type="molecule type" value="Genomic_DNA"/>
</dbReference>
<comment type="caution">
    <text evidence="2">The sequence shown here is derived from an EMBL/GenBank/DDBJ whole genome shotgun (WGS) entry which is preliminary data.</text>
</comment>
<keyword evidence="3" id="KW-1185">Reference proteome</keyword>
<gene>
    <name evidence="2" type="ORF">BJ875DRAFT_468030</name>
</gene>
<dbReference type="InterPro" id="IPR010730">
    <property type="entry name" value="HET"/>
</dbReference>
<reference evidence="2" key="1">
    <citation type="journal article" date="2021" name="IMA Fungus">
        <title>Genomic characterization of three marine fungi, including Emericellopsis atlantica sp. nov. with signatures of a generalist lifestyle and marine biomass degradation.</title>
        <authorList>
            <person name="Hagestad O.C."/>
            <person name="Hou L."/>
            <person name="Andersen J.H."/>
            <person name="Hansen E.H."/>
            <person name="Altermark B."/>
            <person name="Li C."/>
            <person name="Kuhnert E."/>
            <person name="Cox R.J."/>
            <person name="Crous P.W."/>
            <person name="Spatafora J.W."/>
            <person name="Lail K."/>
            <person name="Amirebrahimi M."/>
            <person name="Lipzen A."/>
            <person name="Pangilinan J."/>
            <person name="Andreopoulos W."/>
            <person name="Hayes R.D."/>
            <person name="Ng V."/>
            <person name="Grigoriev I.V."/>
            <person name="Jackson S.A."/>
            <person name="Sutton T.D.S."/>
            <person name="Dobson A.D.W."/>
            <person name="Rama T."/>
        </authorList>
    </citation>
    <scope>NUCLEOTIDE SEQUENCE</scope>
    <source>
        <strain evidence="2">TRa018bII</strain>
    </source>
</reference>
<evidence type="ECO:0000259" key="1">
    <source>
        <dbReference type="Pfam" id="PF06985"/>
    </source>
</evidence>
<sequence length="638" mass="71707">MARHSNETRRRKLIDRFRLKFSPKNILENKSVEYETWTPAIEVPYQKPAYTYTPLSGFDELRVLTIQPGTSGLVYCKLSNVNFAKNPGYEALSYVRGDEHAVHEIEINGGTFHVAENLFAALKHLRRPSQTVIVWIDALCINHQDEDERGKQIGLMGKIYLNALGVLVWLGTPVAGDRQAVQIIEKFDDASGRVVNWNELDAEAVLGGTKREASLKALASLLQRPWFRRTWVIQEVVLATKTVILCGHHITSWSALCRFADWLKCHDTLRFDASILSRLDVMRHLRWLVRHTKRERGLTLFKLLSTTKQFDATNPHDKIFGMMGLGDFSNTDGIVVTYNSCQDLYTNYAKRTMESGLLWDVLSEAGIDLGATNLKLPSWVPDWSIISSQSPTSKRVAHFSSWYRAAGDTQRDFKFLDSNQTLSITGFVFDTIASIVEPMHAGEPESESDSVEAKHASARTARDIMAQICHETDESIQYPSGQHWDLVWAQLFVCSQKMIGMRKYLSSKASDEWFLAGCHGYTLRLENLDASARGAVASEVQDELDATEEAALEYEGVSRAVLTGRRGARTEGGYLGWVPKTALPGDLICVFDGARLPYVVREREAGRCVLVGECYIHGVMEGEVAEEGQDTRETFLIV</sequence>
<dbReference type="PANTHER" id="PTHR24148">
    <property type="entry name" value="ANKYRIN REPEAT DOMAIN-CONTAINING PROTEIN 39 HOMOLOG-RELATED"/>
    <property type="match status" value="1"/>
</dbReference>
<dbReference type="Pfam" id="PF26639">
    <property type="entry name" value="Het-6_barrel"/>
    <property type="match status" value="1"/>
</dbReference>
<protein>
    <submittedName>
        <fullName evidence="2">Heterokaryon incompatibility protein-domain-containing protein</fullName>
    </submittedName>
</protein>
<proteinExistence type="predicted"/>
<dbReference type="InterPro" id="IPR052895">
    <property type="entry name" value="HetReg/Transcr_Mod"/>
</dbReference>